<sequence length="69" mass="7730">MKMSRRIVDLNCLPMLPSIRTWICFGDLNIGSLSFDCRLDDSQALVALLLPCGISLAVSCEPHHQLWNT</sequence>
<accession>A0A3M5TJ80</accession>
<comment type="caution">
    <text evidence="1">The sequence shown here is derived from an EMBL/GenBank/DDBJ whole genome shotgun (WGS) entry which is preliminary data.</text>
</comment>
<reference evidence="1 2" key="1">
    <citation type="submission" date="2018-08" db="EMBL/GenBank/DDBJ databases">
        <title>Recombination of ecologically and evolutionarily significant loci maintains genetic cohesion in the Pseudomonas syringae species complex.</title>
        <authorList>
            <person name="Dillon M."/>
            <person name="Thakur S."/>
            <person name="Almeida R.N.D."/>
            <person name="Weir B.S."/>
            <person name="Guttman D.S."/>
        </authorList>
    </citation>
    <scope>NUCLEOTIDE SEQUENCE [LARGE SCALE GENOMIC DNA]</scope>
    <source>
        <strain evidence="1 2">ICMP 9749</strain>
    </source>
</reference>
<dbReference type="Proteomes" id="UP000281514">
    <property type="component" value="Unassembled WGS sequence"/>
</dbReference>
<dbReference type="EMBL" id="RBTX01000333">
    <property type="protein sequence ID" value="RMU33541.1"/>
    <property type="molecule type" value="Genomic_DNA"/>
</dbReference>
<evidence type="ECO:0000313" key="2">
    <source>
        <dbReference type="Proteomes" id="UP000281514"/>
    </source>
</evidence>
<name>A0A3M5TJ80_9PSED</name>
<evidence type="ECO:0000313" key="1">
    <source>
        <dbReference type="EMBL" id="RMU33541.1"/>
    </source>
</evidence>
<organism evidence="1 2">
    <name type="scientific">Pseudomonas avellanae</name>
    <dbReference type="NCBI Taxonomy" id="46257"/>
    <lineage>
        <taxon>Bacteria</taxon>
        <taxon>Pseudomonadati</taxon>
        <taxon>Pseudomonadota</taxon>
        <taxon>Gammaproteobacteria</taxon>
        <taxon>Pseudomonadales</taxon>
        <taxon>Pseudomonadaceae</taxon>
        <taxon>Pseudomonas</taxon>
    </lineage>
</organism>
<proteinExistence type="predicted"/>
<gene>
    <name evidence="1" type="ORF">ALP32_200348</name>
</gene>
<dbReference type="AlphaFoldDB" id="A0A3M5TJ80"/>
<protein>
    <submittedName>
        <fullName evidence="1">Uncharacterized protein</fullName>
    </submittedName>
</protein>